<evidence type="ECO:0000256" key="1">
    <source>
        <dbReference type="ARBA" id="ARBA00022737"/>
    </source>
</evidence>
<dbReference type="SUPFAM" id="SSF48452">
    <property type="entry name" value="TPR-like"/>
    <property type="match status" value="1"/>
</dbReference>
<evidence type="ECO:0000256" key="2">
    <source>
        <dbReference type="ARBA" id="ARBA00022803"/>
    </source>
</evidence>
<feature type="compositionally biased region" description="Low complexity" evidence="4">
    <location>
        <begin position="701"/>
        <end position="714"/>
    </location>
</feature>
<feature type="compositionally biased region" description="Polar residues" evidence="4">
    <location>
        <begin position="643"/>
        <end position="658"/>
    </location>
</feature>
<dbReference type="SUPFAM" id="SSF56399">
    <property type="entry name" value="ADP-ribosylation"/>
    <property type="match status" value="1"/>
</dbReference>
<evidence type="ECO:0000256" key="3">
    <source>
        <dbReference type="PROSITE-ProRule" id="PRU00339"/>
    </source>
</evidence>
<feature type="compositionally biased region" description="Polar residues" evidence="4">
    <location>
        <begin position="665"/>
        <end position="687"/>
    </location>
</feature>
<accession>A0A815CDS9</accession>
<dbReference type="InterPro" id="IPR011990">
    <property type="entry name" value="TPR-like_helical_dom_sf"/>
</dbReference>
<dbReference type="InterPro" id="IPR019734">
    <property type="entry name" value="TPR_rpt"/>
</dbReference>
<reference evidence="5" key="1">
    <citation type="submission" date="2021-02" db="EMBL/GenBank/DDBJ databases">
        <authorList>
            <person name="Nowell W R."/>
        </authorList>
    </citation>
    <scope>NUCLEOTIDE SEQUENCE</scope>
</reference>
<dbReference type="AlphaFoldDB" id="A0A815CDS9"/>
<feature type="compositionally biased region" description="Basic and acidic residues" evidence="4">
    <location>
        <begin position="726"/>
        <end position="735"/>
    </location>
</feature>
<evidence type="ECO:0000313" key="5">
    <source>
        <dbReference type="EMBL" id="CAF1282767.1"/>
    </source>
</evidence>
<feature type="compositionally biased region" description="Low complexity" evidence="4">
    <location>
        <begin position="13"/>
        <end position="22"/>
    </location>
</feature>
<feature type="compositionally biased region" description="Low complexity" evidence="4">
    <location>
        <begin position="814"/>
        <end position="835"/>
    </location>
</feature>
<feature type="repeat" description="TPR" evidence="3">
    <location>
        <begin position="409"/>
        <end position="442"/>
    </location>
</feature>
<dbReference type="Proteomes" id="UP000663891">
    <property type="component" value="Unassembled WGS sequence"/>
</dbReference>
<dbReference type="PANTHER" id="PTHR45641">
    <property type="entry name" value="TETRATRICOPEPTIDE REPEAT PROTEIN (AFU_ORTHOLOGUE AFUA_6G03870)"/>
    <property type="match status" value="1"/>
</dbReference>
<feature type="repeat" description="TPR" evidence="3">
    <location>
        <begin position="367"/>
        <end position="400"/>
    </location>
</feature>
<feature type="compositionally biased region" description="Basic and acidic residues" evidence="4">
    <location>
        <begin position="596"/>
        <end position="610"/>
    </location>
</feature>
<feature type="compositionally biased region" description="Polar residues" evidence="4">
    <location>
        <begin position="757"/>
        <end position="767"/>
    </location>
</feature>
<feature type="region of interest" description="Disordered" evidence="4">
    <location>
        <begin position="481"/>
        <end position="532"/>
    </location>
</feature>
<dbReference type="EMBL" id="CAJNON010000479">
    <property type="protein sequence ID" value="CAF1282767.1"/>
    <property type="molecule type" value="Genomic_DNA"/>
</dbReference>
<dbReference type="PANTHER" id="PTHR45641:SF19">
    <property type="entry name" value="NEPHROCYSTIN-3"/>
    <property type="match status" value="1"/>
</dbReference>
<protein>
    <submittedName>
        <fullName evidence="5">Uncharacterized protein</fullName>
    </submittedName>
</protein>
<feature type="region of interest" description="Disordered" evidence="4">
    <location>
        <begin position="591"/>
        <end position="853"/>
    </location>
</feature>
<name>A0A815CDS9_9BILA</name>
<feature type="compositionally biased region" description="Polar residues" evidence="4">
    <location>
        <begin position="715"/>
        <end position="725"/>
    </location>
</feature>
<feature type="region of interest" description="Disordered" evidence="4">
    <location>
        <begin position="1"/>
        <end position="22"/>
    </location>
</feature>
<feature type="compositionally biased region" description="Polar residues" evidence="4">
    <location>
        <begin position="778"/>
        <end position="799"/>
    </location>
</feature>
<dbReference type="Gene3D" id="1.25.40.10">
    <property type="entry name" value="Tetratricopeptide repeat domain"/>
    <property type="match status" value="1"/>
</dbReference>
<dbReference type="PROSITE" id="PS51996">
    <property type="entry name" value="TR_MART"/>
    <property type="match status" value="1"/>
</dbReference>
<keyword evidence="1" id="KW-0677">Repeat</keyword>
<keyword evidence="2 3" id="KW-0802">TPR repeat</keyword>
<dbReference type="PROSITE" id="PS50005">
    <property type="entry name" value="TPR"/>
    <property type="match status" value="2"/>
</dbReference>
<proteinExistence type="predicted"/>
<sequence length="865" mass="100310">MDDFRSKQNQNQATESSSKTTAAAASSSFSSITNEENQSGNGLTIEYFQIQLILDCLLRIEYNSNDHEELIVMCYEQFNDNRNELRMLSEFKNKYSSNRALWWYLQECFLYKILNYSLESQDIRNLFLFRGILHDIQQQMQQHKCTTPLHVYRSQLIPTELLDKWISSVGQCIVINSFLSATTNNEVALTFLNNDQLSKQNYERVLLEIDADPRIPDSKPFIQINSLNYSSDKDEVLFMYGSIFLINNITCGNNGFYTIEMTLYNDNDHEFKQIFDDMKMKYNDKQMNLLIFAQILYDLDRFDEAEEYVNLYLEKLPSNHEDVIQCYNLLGLISLIRIDFNTSLMWYNKALEFRIQKSPKIADPNIADSHENIGDVYWKQGSYDLALKSYTTSLDIKTKLLSSNHPSIAATLENLARIYESKKDFSQALSCFQKASTIYRRTLPLTQDKITQIDEHIRQLNSRIIKPKSIRINRQLESDENKNLRTKNSKITSEKLPSITTNKNKIKTYSDDEDDDNKNNLSSINGLNKKKKVVGAPNTNVIPKKNLRDNETKAFRSTYEAFPEETPWSTPSTALKSARSDDILTRLNTKSSLTGDTKRRDISPLIRDTKSYTNNSSLKRDNNSDDDEEDYNRLQKSKPISRFDTSPYSTNRFSSNTKQPPPPSTSIYNDNYSSTNNHYKLTTSNKSYNHDDEDDEDNYIKKTTTTNKSIKNYSQLADRSNLNKRSTYDHDDDYSISKPTNRSKYDDNDDDDDTNHRWSSSKPTTGSKYDDDDDYPSSKMTTHSKYNNDNRALSASKPVSRSKYEDDDDDHNDYTSASKKNTYSSYNNYNGSSGSRPRVGTDDFFTSKNETNNTNRFRKNTYYDD</sequence>
<feature type="compositionally biased region" description="Polar residues" evidence="4">
    <location>
        <begin position="844"/>
        <end position="853"/>
    </location>
</feature>
<dbReference type="Pfam" id="PF13424">
    <property type="entry name" value="TPR_12"/>
    <property type="match status" value="1"/>
</dbReference>
<evidence type="ECO:0000256" key="4">
    <source>
        <dbReference type="SAM" id="MobiDB-lite"/>
    </source>
</evidence>
<dbReference type="SMART" id="SM00028">
    <property type="entry name" value="TPR"/>
    <property type="match status" value="3"/>
</dbReference>
<comment type="caution">
    <text evidence="5">The sequence shown here is derived from an EMBL/GenBank/DDBJ whole genome shotgun (WGS) entry which is preliminary data.</text>
</comment>
<gene>
    <name evidence="5" type="ORF">VCS650_LOCUS30059</name>
</gene>
<evidence type="ECO:0000313" key="6">
    <source>
        <dbReference type="Proteomes" id="UP000663891"/>
    </source>
</evidence>
<organism evidence="5 6">
    <name type="scientific">Adineta steineri</name>
    <dbReference type="NCBI Taxonomy" id="433720"/>
    <lineage>
        <taxon>Eukaryota</taxon>
        <taxon>Metazoa</taxon>
        <taxon>Spiralia</taxon>
        <taxon>Gnathifera</taxon>
        <taxon>Rotifera</taxon>
        <taxon>Eurotatoria</taxon>
        <taxon>Bdelloidea</taxon>
        <taxon>Adinetida</taxon>
        <taxon>Adinetidae</taxon>
        <taxon>Adineta</taxon>
    </lineage>
</organism>
<dbReference type="OrthoDB" id="9983094at2759"/>